<evidence type="ECO:0000313" key="2">
    <source>
        <dbReference type="EMBL" id="GEN35059.1"/>
    </source>
</evidence>
<name>A0A511V8C7_9BACL</name>
<protein>
    <submittedName>
        <fullName evidence="2">Uncharacterized protein</fullName>
    </submittedName>
</protein>
<organism evidence="2 3">
    <name type="scientific">Aneurinibacillus danicus</name>
    <dbReference type="NCBI Taxonomy" id="267746"/>
    <lineage>
        <taxon>Bacteria</taxon>
        <taxon>Bacillati</taxon>
        <taxon>Bacillota</taxon>
        <taxon>Bacilli</taxon>
        <taxon>Bacillales</taxon>
        <taxon>Paenibacillaceae</taxon>
        <taxon>Aneurinibacillus group</taxon>
        <taxon>Aneurinibacillus</taxon>
    </lineage>
</organism>
<dbReference type="AlphaFoldDB" id="A0A511V8C7"/>
<accession>A0A511V8C7</accession>
<keyword evidence="3" id="KW-1185">Reference proteome</keyword>
<keyword evidence="1" id="KW-0472">Membrane</keyword>
<evidence type="ECO:0000313" key="3">
    <source>
        <dbReference type="Proteomes" id="UP000321157"/>
    </source>
</evidence>
<feature type="transmembrane region" description="Helical" evidence="1">
    <location>
        <begin position="6"/>
        <end position="29"/>
    </location>
</feature>
<sequence length="127" mass="14435">MEIWPIFGITAAAYLIGTWLMVQGGTLLYDRSPANLRSLVCAKGASVPVLFLFENQEEQLEYAIRYALWTSVTEGVPLHIYLPPQQENIAPVLMLIRRNWPDLPLVQTEVQQDAFPQGAWVLDLRHT</sequence>
<reference evidence="2 3" key="1">
    <citation type="submission" date="2019-07" db="EMBL/GenBank/DDBJ databases">
        <title>Whole genome shotgun sequence of Aneurinibacillus danicus NBRC 102444.</title>
        <authorList>
            <person name="Hosoyama A."/>
            <person name="Uohara A."/>
            <person name="Ohji S."/>
            <person name="Ichikawa N."/>
        </authorList>
    </citation>
    <scope>NUCLEOTIDE SEQUENCE [LARGE SCALE GENOMIC DNA]</scope>
    <source>
        <strain evidence="2 3">NBRC 102444</strain>
    </source>
</reference>
<proteinExistence type="predicted"/>
<evidence type="ECO:0000256" key="1">
    <source>
        <dbReference type="SAM" id="Phobius"/>
    </source>
</evidence>
<comment type="caution">
    <text evidence="2">The sequence shown here is derived from an EMBL/GenBank/DDBJ whole genome shotgun (WGS) entry which is preliminary data.</text>
</comment>
<keyword evidence="1" id="KW-1133">Transmembrane helix</keyword>
<keyword evidence="1" id="KW-0812">Transmembrane</keyword>
<dbReference type="Proteomes" id="UP000321157">
    <property type="component" value="Unassembled WGS sequence"/>
</dbReference>
<dbReference type="EMBL" id="BJXX01000113">
    <property type="protein sequence ID" value="GEN35059.1"/>
    <property type="molecule type" value="Genomic_DNA"/>
</dbReference>
<gene>
    <name evidence="2" type="ORF">ADA01nite_25190</name>
</gene>
<dbReference type="RefSeq" id="WP_146810337.1">
    <property type="nucleotide sequence ID" value="NZ_BJXX01000113.1"/>
</dbReference>
<dbReference type="OrthoDB" id="2680153at2"/>